<name>A0A1R2C6R4_9CILI</name>
<evidence type="ECO:0000256" key="3">
    <source>
        <dbReference type="ARBA" id="ARBA00022723"/>
    </source>
</evidence>
<organism evidence="5 6">
    <name type="scientific">Stentor coeruleus</name>
    <dbReference type="NCBI Taxonomy" id="5963"/>
    <lineage>
        <taxon>Eukaryota</taxon>
        <taxon>Sar</taxon>
        <taxon>Alveolata</taxon>
        <taxon>Ciliophora</taxon>
        <taxon>Postciliodesmatophora</taxon>
        <taxon>Heterotrichea</taxon>
        <taxon>Heterotrichida</taxon>
        <taxon>Stentoridae</taxon>
        <taxon>Stentor</taxon>
    </lineage>
</organism>
<keyword evidence="3" id="KW-0479">Metal-binding</keyword>
<dbReference type="AlphaFoldDB" id="A0A1R2C6R4"/>
<keyword evidence="4" id="KW-0408">Iron</keyword>
<accession>A0A1R2C6R4</accession>
<protein>
    <recommendedName>
        <fullName evidence="7">Globin family profile domain-containing protein</fullName>
    </recommendedName>
</protein>
<gene>
    <name evidence="5" type="ORF">SteCoe_14101</name>
</gene>
<dbReference type="InterPro" id="IPR009050">
    <property type="entry name" value="Globin-like_sf"/>
</dbReference>
<evidence type="ECO:0000256" key="1">
    <source>
        <dbReference type="ARBA" id="ARBA00022448"/>
    </source>
</evidence>
<keyword evidence="6" id="KW-1185">Reference proteome</keyword>
<evidence type="ECO:0000256" key="4">
    <source>
        <dbReference type="ARBA" id="ARBA00023004"/>
    </source>
</evidence>
<dbReference type="InterPro" id="IPR012292">
    <property type="entry name" value="Globin/Proto"/>
</dbReference>
<comment type="caution">
    <text evidence="5">The sequence shown here is derived from an EMBL/GenBank/DDBJ whole genome shotgun (WGS) entry which is preliminary data.</text>
</comment>
<evidence type="ECO:0008006" key="7">
    <source>
        <dbReference type="Google" id="ProtNLM"/>
    </source>
</evidence>
<evidence type="ECO:0000256" key="2">
    <source>
        <dbReference type="ARBA" id="ARBA00022617"/>
    </source>
</evidence>
<keyword evidence="1" id="KW-0813">Transport</keyword>
<evidence type="ECO:0000313" key="5">
    <source>
        <dbReference type="EMBL" id="OMJ84712.1"/>
    </source>
</evidence>
<proteinExistence type="predicted"/>
<sequence>MNIFQKYGGTEFWREFLSAFYSRIISSEKISHRFIGANIDHVKTMLVSMLEISLETDNGLAGEGLRESHKNMGLSDEEFDEWISIYSKTLKDLGVMKQDSDCIINSAENFRPYIVSKGSR</sequence>
<keyword evidence="2" id="KW-0349">Heme</keyword>
<dbReference type="InterPro" id="IPR001486">
    <property type="entry name" value="Hemoglobin_trunc"/>
</dbReference>
<dbReference type="SUPFAM" id="SSF46458">
    <property type="entry name" value="Globin-like"/>
    <property type="match status" value="1"/>
</dbReference>
<reference evidence="5 6" key="1">
    <citation type="submission" date="2016-11" db="EMBL/GenBank/DDBJ databases">
        <title>The macronuclear genome of Stentor coeruleus: a giant cell with tiny introns.</title>
        <authorList>
            <person name="Slabodnick M."/>
            <person name="Ruby J.G."/>
            <person name="Reiff S.B."/>
            <person name="Swart E.C."/>
            <person name="Gosai S."/>
            <person name="Prabakaran S."/>
            <person name="Witkowska E."/>
            <person name="Larue G.E."/>
            <person name="Fisher S."/>
            <person name="Freeman R.M."/>
            <person name="Gunawardena J."/>
            <person name="Chu W."/>
            <person name="Stover N.A."/>
            <person name="Gregory B.D."/>
            <person name="Nowacki M."/>
            <person name="Derisi J."/>
            <person name="Roy S.W."/>
            <person name="Marshall W.F."/>
            <person name="Sood P."/>
        </authorList>
    </citation>
    <scope>NUCLEOTIDE SEQUENCE [LARGE SCALE GENOMIC DNA]</scope>
    <source>
        <strain evidence="5">WM001</strain>
    </source>
</reference>
<evidence type="ECO:0000313" key="6">
    <source>
        <dbReference type="Proteomes" id="UP000187209"/>
    </source>
</evidence>
<dbReference type="OrthoDB" id="283492at2759"/>
<dbReference type="GO" id="GO:0019825">
    <property type="term" value="F:oxygen binding"/>
    <property type="evidence" value="ECO:0007669"/>
    <property type="project" value="InterPro"/>
</dbReference>
<dbReference type="GO" id="GO:0020037">
    <property type="term" value="F:heme binding"/>
    <property type="evidence" value="ECO:0007669"/>
    <property type="project" value="InterPro"/>
</dbReference>
<dbReference type="Pfam" id="PF01152">
    <property type="entry name" value="Bac_globin"/>
    <property type="match status" value="1"/>
</dbReference>
<dbReference type="GO" id="GO:0046872">
    <property type="term" value="F:metal ion binding"/>
    <property type="evidence" value="ECO:0007669"/>
    <property type="project" value="UniProtKB-KW"/>
</dbReference>
<dbReference type="EMBL" id="MPUH01000260">
    <property type="protein sequence ID" value="OMJ84712.1"/>
    <property type="molecule type" value="Genomic_DNA"/>
</dbReference>
<dbReference type="Gene3D" id="1.10.490.10">
    <property type="entry name" value="Globins"/>
    <property type="match status" value="1"/>
</dbReference>
<dbReference type="Proteomes" id="UP000187209">
    <property type="component" value="Unassembled WGS sequence"/>
</dbReference>